<feature type="compositionally biased region" description="Basic and acidic residues" evidence="1">
    <location>
        <begin position="36"/>
        <end position="56"/>
    </location>
</feature>
<dbReference type="AlphaFoldDB" id="A0A5C6FL54"/>
<feature type="region of interest" description="Disordered" evidence="1">
    <location>
        <begin position="1"/>
        <end position="69"/>
    </location>
</feature>
<comment type="caution">
    <text evidence="2">The sequence shown here is derived from an EMBL/GenBank/DDBJ whole genome shotgun (WGS) entry which is preliminary data.</text>
</comment>
<accession>A0A5C6FL54</accession>
<protein>
    <submittedName>
        <fullName evidence="2">Uncharacterized protein</fullName>
    </submittedName>
</protein>
<dbReference type="OrthoDB" id="264328at2"/>
<sequence>MTADDSYEAPFDEASQDSVTSVDAEAAISDEGESPEIDRADKSAIDPEVQKARNAFETDDDAYEDVDDEVQESVAVEATEVEAVAAEAVTSEVGEAEEGSVESVADDDAEEQLAQLATPFVGRWNELISTTNWEKGRIISDWRGALIASGVGSDQYSDEAWARRVGGVTAPHVGRLRRVYDHFGSTFTTYAGLYWSHFLAALEWEDAPLWLEGAVQSGWSVAGMREQRWQAHGAVDSQRPTASQIVSVDTDEDVVEPAQGAGGTREYGDEPGTAMGKTYEDADFGDEEELQSLAGGTELPNPGGLGVPPENAEAAPSLVQPFAGLPELPDDLADAIEMMKLAILRHKSNKWEKVDIEVVAKYLEAVGVLMRAP</sequence>
<dbReference type="Proteomes" id="UP000318288">
    <property type="component" value="Unassembled WGS sequence"/>
</dbReference>
<keyword evidence="3" id="KW-1185">Reference proteome</keyword>
<organism evidence="2 3">
    <name type="scientific">Rubripirellula tenax</name>
    <dbReference type="NCBI Taxonomy" id="2528015"/>
    <lineage>
        <taxon>Bacteria</taxon>
        <taxon>Pseudomonadati</taxon>
        <taxon>Planctomycetota</taxon>
        <taxon>Planctomycetia</taxon>
        <taxon>Pirellulales</taxon>
        <taxon>Pirellulaceae</taxon>
        <taxon>Rubripirellula</taxon>
    </lineage>
</organism>
<evidence type="ECO:0000256" key="1">
    <source>
        <dbReference type="SAM" id="MobiDB-lite"/>
    </source>
</evidence>
<evidence type="ECO:0000313" key="2">
    <source>
        <dbReference type="EMBL" id="TWU60737.1"/>
    </source>
</evidence>
<reference evidence="2 3" key="1">
    <citation type="submission" date="2019-02" db="EMBL/GenBank/DDBJ databases">
        <title>Deep-cultivation of Planctomycetes and their phenomic and genomic characterization uncovers novel biology.</title>
        <authorList>
            <person name="Wiegand S."/>
            <person name="Jogler M."/>
            <person name="Boedeker C."/>
            <person name="Pinto D."/>
            <person name="Vollmers J."/>
            <person name="Rivas-Marin E."/>
            <person name="Kohn T."/>
            <person name="Peeters S.H."/>
            <person name="Heuer A."/>
            <person name="Rast P."/>
            <person name="Oberbeckmann S."/>
            <person name="Bunk B."/>
            <person name="Jeske O."/>
            <person name="Meyerdierks A."/>
            <person name="Storesund J.E."/>
            <person name="Kallscheuer N."/>
            <person name="Luecker S."/>
            <person name="Lage O.M."/>
            <person name="Pohl T."/>
            <person name="Merkel B.J."/>
            <person name="Hornburger P."/>
            <person name="Mueller R.-W."/>
            <person name="Bruemmer F."/>
            <person name="Labrenz M."/>
            <person name="Spormann A.M."/>
            <person name="Op Den Camp H."/>
            <person name="Overmann J."/>
            <person name="Amann R."/>
            <person name="Jetten M.S.M."/>
            <person name="Mascher T."/>
            <person name="Medema M.H."/>
            <person name="Devos D.P."/>
            <person name="Kaster A.-K."/>
            <person name="Ovreas L."/>
            <person name="Rohde M."/>
            <person name="Galperin M.Y."/>
            <person name="Jogler C."/>
        </authorList>
    </citation>
    <scope>NUCLEOTIDE SEQUENCE [LARGE SCALE GENOMIC DNA]</scope>
    <source>
        <strain evidence="2 3">Poly51</strain>
    </source>
</reference>
<evidence type="ECO:0000313" key="3">
    <source>
        <dbReference type="Proteomes" id="UP000318288"/>
    </source>
</evidence>
<proteinExistence type="predicted"/>
<gene>
    <name evidence="2" type="ORF">Poly51_10180</name>
</gene>
<dbReference type="EMBL" id="SJPW01000001">
    <property type="protein sequence ID" value="TWU60737.1"/>
    <property type="molecule type" value="Genomic_DNA"/>
</dbReference>
<feature type="compositionally biased region" description="Acidic residues" evidence="1">
    <location>
        <begin position="57"/>
        <end position="69"/>
    </location>
</feature>
<dbReference type="RefSeq" id="WP_146454752.1">
    <property type="nucleotide sequence ID" value="NZ_SJPW01000001.1"/>
</dbReference>
<name>A0A5C6FL54_9BACT</name>
<feature type="compositionally biased region" description="Acidic residues" evidence="1">
    <location>
        <begin position="1"/>
        <end position="15"/>
    </location>
</feature>